<dbReference type="RefSeq" id="WP_273596901.1">
    <property type="nucleotide sequence ID" value="NZ_JAQQXS010000009.1"/>
</dbReference>
<dbReference type="CDD" id="cd02163">
    <property type="entry name" value="PPAT"/>
    <property type="match status" value="1"/>
</dbReference>
<feature type="binding site" evidence="9">
    <location>
        <position position="46"/>
    </location>
    <ligand>
        <name>substrate</name>
    </ligand>
</feature>
<dbReference type="GO" id="GO:0004595">
    <property type="term" value="F:pantetheine-phosphate adenylyltransferase activity"/>
    <property type="evidence" value="ECO:0007669"/>
    <property type="project" value="UniProtKB-EC"/>
</dbReference>
<evidence type="ECO:0000256" key="8">
    <source>
        <dbReference type="ARBA" id="ARBA00029346"/>
    </source>
</evidence>
<evidence type="ECO:0000256" key="9">
    <source>
        <dbReference type="HAMAP-Rule" id="MF_00151"/>
    </source>
</evidence>
<sequence length="165" mass="18386">MTSATVLTAVYPGTFDPMTLGHEDLMRRASRMFGRLILAVAAGHHKRTLFSIEERLEIATELAAKYPNVQVIPFSGLLRNFVVEHGAKVVVRGLRAVSDFEYEFQMAGMNRQLMPDVETVFMTPSDQFQFISGTFVREIATLGGDVSKFVSPSVCARLLERLKSV</sequence>
<evidence type="ECO:0000256" key="4">
    <source>
        <dbReference type="ARBA" id="ARBA00022741"/>
    </source>
</evidence>
<comment type="function">
    <text evidence="9">Reversibly transfers an adenylyl group from ATP to 4'-phosphopantetheine, yielding dephospho-CoA (dPCoA) and pyrophosphate.</text>
</comment>
<comment type="pathway">
    <text evidence="9">Cofactor biosynthesis; coenzyme A biosynthesis; CoA from (R)-pantothenate: step 4/5.</text>
</comment>
<accession>A0ABT5KTN0</accession>
<dbReference type="NCBIfam" id="TIGR01510">
    <property type="entry name" value="coaD_prev_kdtB"/>
    <property type="match status" value="1"/>
</dbReference>
<dbReference type="EC" id="2.7.7.3" evidence="9"/>
<dbReference type="SUPFAM" id="SSF52374">
    <property type="entry name" value="Nucleotidylyl transferase"/>
    <property type="match status" value="1"/>
</dbReference>
<comment type="subunit">
    <text evidence="9">Homohexamer.</text>
</comment>
<evidence type="ECO:0000313" key="11">
    <source>
        <dbReference type="EMBL" id="MDC8785785.1"/>
    </source>
</evidence>
<dbReference type="InterPro" id="IPR014729">
    <property type="entry name" value="Rossmann-like_a/b/a_fold"/>
</dbReference>
<comment type="caution">
    <text evidence="11">The sequence shown here is derived from an EMBL/GenBank/DDBJ whole genome shotgun (WGS) entry which is preliminary data.</text>
</comment>
<comment type="catalytic activity">
    <reaction evidence="8 9">
        <text>(R)-4'-phosphopantetheine + ATP + H(+) = 3'-dephospho-CoA + diphosphate</text>
        <dbReference type="Rhea" id="RHEA:19801"/>
        <dbReference type="ChEBI" id="CHEBI:15378"/>
        <dbReference type="ChEBI" id="CHEBI:30616"/>
        <dbReference type="ChEBI" id="CHEBI:33019"/>
        <dbReference type="ChEBI" id="CHEBI:57328"/>
        <dbReference type="ChEBI" id="CHEBI:61723"/>
        <dbReference type="EC" id="2.7.7.3"/>
    </reaction>
</comment>
<keyword evidence="6 9" id="KW-0460">Magnesium</keyword>
<evidence type="ECO:0000313" key="12">
    <source>
        <dbReference type="Proteomes" id="UP001219862"/>
    </source>
</evidence>
<evidence type="ECO:0000259" key="10">
    <source>
        <dbReference type="Pfam" id="PF01467"/>
    </source>
</evidence>
<keyword evidence="7 9" id="KW-0173">Coenzyme A biosynthesis</keyword>
<keyword evidence="5 9" id="KW-0067">ATP-binding</keyword>
<feature type="binding site" evidence="9">
    <location>
        <position position="22"/>
    </location>
    <ligand>
        <name>ATP</name>
        <dbReference type="ChEBI" id="CHEBI:30616"/>
    </ligand>
</feature>
<keyword evidence="1 9" id="KW-0963">Cytoplasm</keyword>
<evidence type="ECO:0000256" key="2">
    <source>
        <dbReference type="ARBA" id="ARBA00022679"/>
    </source>
</evidence>
<organism evidence="11 12">
    <name type="scientific">Roseateles koreensis</name>
    <dbReference type="NCBI Taxonomy" id="2987526"/>
    <lineage>
        <taxon>Bacteria</taxon>
        <taxon>Pseudomonadati</taxon>
        <taxon>Pseudomonadota</taxon>
        <taxon>Betaproteobacteria</taxon>
        <taxon>Burkholderiales</taxon>
        <taxon>Sphaerotilaceae</taxon>
        <taxon>Roseateles</taxon>
    </lineage>
</organism>
<protein>
    <recommendedName>
        <fullName evidence="9">Phosphopantetheine adenylyltransferase</fullName>
        <ecNumber evidence="9">2.7.7.3</ecNumber>
    </recommendedName>
    <alternativeName>
        <fullName evidence="9">Dephospho-CoA pyrophosphorylase</fullName>
    </alternativeName>
    <alternativeName>
        <fullName evidence="9">Pantetheine-phosphate adenylyltransferase</fullName>
        <shortName evidence="9">PPAT</shortName>
    </alternativeName>
</protein>
<dbReference type="PRINTS" id="PR01020">
    <property type="entry name" value="LPSBIOSNTHSS"/>
</dbReference>
<evidence type="ECO:0000256" key="7">
    <source>
        <dbReference type="ARBA" id="ARBA00022993"/>
    </source>
</evidence>
<feature type="domain" description="Cytidyltransferase-like" evidence="10">
    <location>
        <begin position="10"/>
        <end position="138"/>
    </location>
</feature>
<dbReference type="PANTHER" id="PTHR21342">
    <property type="entry name" value="PHOSPHOPANTETHEINE ADENYLYLTRANSFERASE"/>
    <property type="match status" value="1"/>
</dbReference>
<proteinExistence type="inferred from homology"/>
<feature type="binding site" evidence="9">
    <location>
        <position position="14"/>
    </location>
    <ligand>
        <name>substrate</name>
    </ligand>
</feature>
<evidence type="ECO:0000256" key="1">
    <source>
        <dbReference type="ARBA" id="ARBA00022490"/>
    </source>
</evidence>
<dbReference type="NCBIfam" id="TIGR00125">
    <property type="entry name" value="cyt_tran_rel"/>
    <property type="match status" value="1"/>
</dbReference>
<feature type="site" description="Transition state stabilizer" evidence="9">
    <location>
        <position position="22"/>
    </location>
</feature>
<comment type="subcellular location">
    <subcellularLocation>
        <location evidence="9">Cytoplasm</location>
    </subcellularLocation>
</comment>
<dbReference type="Gene3D" id="3.40.50.620">
    <property type="entry name" value="HUPs"/>
    <property type="match status" value="1"/>
</dbReference>
<feature type="binding site" evidence="9">
    <location>
        <position position="92"/>
    </location>
    <ligand>
        <name>substrate</name>
    </ligand>
</feature>
<comment type="cofactor">
    <cofactor evidence="9">
        <name>Mg(2+)</name>
        <dbReference type="ChEBI" id="CHEBI:18420"/>
    </cofactor>
</comment>
<dbReference type="InterPro" id="IPR004821">
    <property type="entry name" value="Cyt_trans-like"/>
</dbReference>
<dbReference type="Proteomes" id="UP001219862">
    <property type="component" value="Unassembled WGS sequence"/>
</dbReference>
<feature type="binding site" evidence="9">
    <location>
        <begin position="14"/>
        <end position="15"/>
    </location>
    <ligand>
        <name>ATP</name>
        <dbReference type="ChEBI" id="CHEBI:30616"/>
    </ligand>
</feature>
<feature type="binding site" evidence="9">
    <location>
        <begin position="128"/>
        <end position="134"/>
    </location>
    <ligand>
        <name>ATP</name>
        <dbReference type="ChEBI" id="CHEBI:30616"/>
    </ligand>
</feature>
<name>A0ABT5KTN0_9BURK</name>
<keyword evidence="3 9" id="KW-0548">Nucleotidyltransferase</keyword>
<feature type="binding site" evidence="9">
    <location>
        <position position="78"/>
    </location>
    <ligand>
        <name>substrate</name>
    </ligand>
</feature>
<dbReference type="EMBL" id="JAQQXS010000009">
    <property type="protein sequence ID" value="MDC8785785.1"/>
    <property type="molecule type" value="Genomic_DNA"/>
</dbReference>
<dbReference type="Pfam" id="PF01467">
    <property type="entry name" value="CTP_transf_like"/>
    <property type="match status" value="1"/>
</dbReference>
<reference evidence="11 12" key="1">
    <citation type="submission" date="2022-10" db="EMBL/GenBank/DDBJ databases">
        <title>paucibacter sp. hw8 Genome sequencing.</title>
        <authorList>
            <person name="Park S."/>
        </authorList>
    </citation>
    <scope>NUCLEOTIDE SEQUENCE [LARGE SCALE GENOMIC DNA]</scope>
    <source>
        <strain evidence="12">hw8</strain>
    </source>
</reference>
<dbReference type="InterPro" id="IPR001980">
    <property type="entry name" value="PPAT"/>
</dbReference>
<dbReference type="PANTHER" id="PTHR21342:SF1">
    <property type="entry name" value="PHOSPHOPANTETHEINE ADENYLYLTRANSFERASE"/>
    <property type="match status" value="1"/>
</dbReference>
<keyword evidence="4 9" id="KW-0547">Nucleotide-binding</keyword>
<evidence type="ECO:0000256" key="5">
    <source>
        <dbReference type="ARBA" id="ARBA00022840"/>
    </source>
</evidence>
<gene>
    <name evidence="9 11" type="primary">coaD</name>
    <name evidence="11" type="ORF">PRZ01_11325</name>
</gene>
<feature type="binding site" evidence="9">
    <location>
        <begin position="93"/>
        <end position="95"/>
    </location>
    <ligand>
        <name>ATP</name>
        <dbReference type="ChEBI" id="CHEBI:30616"/>
    </ligand>
</feature>
<feature type="binding site" evidence="9">
    <location>
        <position position="103"/>
    </location>
    <ligand>
        <name>ATP</name>
        <dbReference type="ChEBI" id="CHEBI:30616"/>
    </ligand>
</feature>
<comment type="similarity">
    <text evidence="9">Belongs to the bacterial CoaD family.</text>
</comment>
<keyword evidence="2 9" id="KW-0808">Transferase</keyword>
<evidence type="ECO:0000256" key="3">
    <source>
        <dbReference type="ARBA" id="ARBA00022695"/>
    </source>
</evidence>
<evidence type="ECO:0000256" key="6">
    <source>
        <dbReference type="ARBA" id="ARBA00022842"/>
    </source>
</evidence>
<keyword evidence="12" id="KW-1185">Reference proteome</keyword>
<dbReference type="HAMAP" id="MF_00151">
    <property type="entry name" value="PPAT_bact"/>
    <property type="match status" value="1"/>
</dbReference>